<reference evidence="2" key="5">
    <citation type="submission" date="2018-04" db="UniProtKB">
        <authorList>
            <consortium name="EnsemblFungi"/>
        </authorList>
    </citation>
    <scope>IDENTIFICATION</scope>
    <source>
        <strain evidence="2">R3-111a-1</strain>
    </source>
</reference>
<reference evidence="1" key="3">
    <citation type="submission" date="2010-09" db="EMBL/GenBank/DDBJ databases">
        <title>Annotation of Gaeumannomyces graminis var. tritici R3-111a-1.</title>
        <authorList>
            <consortium name="The Broad Institute Genome Sequencing Platform"/>
            <person name="Ma L.-J."/>
            <person name="Dead R."/>
            <person name="Young S.K."/>
            <person name="Zeng Q."/>
            <person name="Gargeya S."/>
            <person name="Fitzgerald M."/>
            <person name="Haas B."/>
            <person name="Abouelleil A."/>
            <person name="Alvarado L."/>
            <person name="Arachchi H.M."/>
            <person name="Berlin A."/>
            <person name="Brown A."/>
            <person name="Chapman S.B."/>
            <person name="Chen Z."/>
            <person name="Dunbar C."/>
            <person name="Freedman E."/>
            <person name="Gearin G."/>
            <person name="Gellesch M."/>
            <person name="Goldberg J."/>
            <person name="Griggs A."/>
            <person name="Gujja S."/>
            <person name="Heiman D."/>
            <person name="Howarth C."/>
            <person name="Larson L."/>
            <person name="Lui A."/>
            <person name="MacDonald P.J.P."/>
            <person name="Mehta T."/>
            <person name="Montmayeur A."/>
            <person name="Murphy C."/>
            <person name="Neiman D."/>
            <person name="Pearson M."/>
            <person name="Priest M."/>
            <person name="Roberts A."/>
            <person name="Saif S."/>
            <person name="Shea T."/>
            <person name="Shenoy N."/>
            <person name="Sisk P."/>
            <person name="Stolte C."/>
            <person name="Sykes S."/>
            <person name="Yandava C."/>
            <person name="Wortman J."/>
            <person name="Nusbaum C."/>
            <person name="Birren B."/>
        </authorList>
    </citation>
    <scope>NUCLEOTIDE SEQUENCE</scope>
    <source>
        <strain evidence="1">R3-111a-1</strain>
    </source>
</reference>
<name>J3PBW2_GAET3</name>
<proteinExistence type="predicted"/>
<reference evidence="2" key="4">
    <citation type="journal article" date="2015" name="G3 (Bethesda)">
        <title>Genome sequences of three phytopathogenic species of the Magnaporthaceae family of fungi.</title>
        <authorList>
            <person name="Okagaki L.H."/>
            <person name="Nunes C.C."/>
            <person name="Sailsbery J."/>
            <person name="Clay B."/>
            <person name="Brown D."/>
            <person name="John T."/>
            <person name="Oh Y."/>
            <person name="Young N."/>
            <person name="Fitzgerald M."/>
            <person name="Haas B.J."/>
            <person name="Zeng Q."/>
            <person name="Young S."/>
            <person name="Adiconis X."/>
            <person name="Fan L."/>
            <person name="Levin J.Z."/>
            <person name="Mitchell T.K."/>
            <person name="Okubara P.A."/>
            <person name="Farman M.L."/>
            <person name="Kohn L.M."/>
            <person name="Birren B."/>
            <person name="Ma L.-J."/>
            <person name="Dean R.A."/>
        </authorList>
    </citation>
    <scope>NUCLEOTIDE SEQUENCE</scope>
    <source>
        <strain evidence="2">R3-111a-1</strain>
    </source>
</reference>
<sequence length="184" mass="20725">MPASYRYCGQSIMAKLKNKVKFKLYESVWSAKNLKNRPRVPERARKKGSNVIGAYRYTGVNGIVLICLTTKIASIKHYTLRIIIFKKGQTNRVIFIILLGINNFLQRERVANTHVKQRKSGICFGGRFIGSESFAAALVARFTLFFSGGLFAAAVKARRGVISETFVGSLKGCKRKKGRWTRNI</sequence>
<dbReference type="Proteomes" id="UP000006039">
    <property type="component" value="Unassembled WGS sequence"/>
</dbReference>
<dbReference type="RefSeq" id="XP_009227127.1">
    <property type="nucleotide sequence ID" value="XM_009228863.1"/>
</dbReference>
<evidence type="ECO:0000313" key="1">
    <source>
        <dbReference type="EMBL" id="EJT71730.1"/>
    </source>
</evidence>
<dbReference type="GeneID" id="20351442"/>
<dbReference type="HOGENOM" id="CLU_1468236_0_0_1"/>
<dbReference type="VEuPathDB" id="FungiDB:GGTG_10984"/>
<reference evidence="1" key="2">
    <citation type="submission" date="2010-07" db="EMBL/GenBank/DDBJ databases">
        <authorList>
            <consortium name="The Broad Institute Genome Sequencing Platform"/>
            <consortium name="Broad Institute Genome Sequencing Center for Infectious Disease"/>
            <person name="Ma L.-J."/>
            <person name="Dead R."/>
            <person name="Young S."/>
            <person name="Zeng Q."/>
            <person name="Koehrsen M."/>
            <person name="Alvarado L."/>
            <person name="Berlin A."/>
            <person name="Chapman S.B."/>
            <person name="Chen Z."/>
            <person name="Freedman E."/>
            <person name="Gellesch M."/>
            <person name="Goldberg J."/>
            <person name="Griggs A."/>
            <person name="Gujja S."/>
            <person name="Heilman E.R."/>
            <person name="Heiman D."/>
            <person name="Hepburn T."/>
            <person name="Howarth C."/>
            <person name="Jen D."/>
            <person name="Larson L."/>
            <person name="Mehta T."/>
            <person name="Neiman D."/>
            <person name="Pearson M."/>
            <person name="Roberts A."/>
            <person name="Saif S."/>
            <person name="Shea T."/>
            <person name="Shenoy N."/>
            <person name="Sisk P."/>
            <person name="Stolte C."/>
            <person name="Sykes S."/>
            <person name="Walk T."/>
            <person name="White J."/>
            <person name="Yandava C."/>
            <person name="Haas B."/>
            <person name="Nusbaum C."/>
            <person name="Birren B."/>
        </authorList>
    </citation>
    <scope>NUCLEOTIDE SEQUENCE</scope>
    <source>
        <strain evidence="1">R3-111a-1</strain>
    </source>
</reference>
<evidence type="ECO:0000313" key="2">
    <source>
        <dbReference type="EnsemblFungi" id="EJT71730"/>
    </source>
</evidence>
<protein>
    <submittedName>
        <fullName evidence="1 2">Uncharacterized protein</fullName>
    </submittedName>
</protein>
<organism evidence="1">
    <name type="scientific">Gaeumannomyces tritici (strain R3-111a-1)</name>
    <name type="common">Wheat and barley take-all root rot fungus</name>
    <name type="synonym">Gaeumannomyces graminis var. tritici</name>
    <dbReference type="NCBI Taxonomy" id="644352"/>
    <lineage>
        <taxon>Eukaryota</taxon>
        <taxon>Fungi</taxon>
        <taxon>Dikarya</taxon>
        <taxon>Ascomycota</taxon>
        <taxon>Pezizomycotina</taxon>
        <taxon>Sordariomycetes</taxon>
        <taxon>Sordariomycetidae</taxon>
        <taxon>Magnaporthales</taxon>
        <taxon>Magnaporthaceae</taxon>
        <taxon>Gaeumannomyces</taxon>
    </lineage>
</organism>
<keyword evidence="3" id="KW-1185">Reference proteome</keyword>
<gene>
    <name evidence="2" type="primary">20351442</name>
    <name evidence="1" type="ORF">GGTG_10984</name>
</gene>
<dbReference type="EnsemblFungi" id="EJT71730">
    <property type="protein sequence ID" value="EJT71730"/>
    <property type="gene ID" value="GGTG_10984"/>
</dbReference>
<dbReference type="AlphaFoldDB" id="J3PBW2"/>
<reference evidence="3" key="1">
    <citation type="submission" date="2010-07" db="EMBL/GenBank/DDBJ databases">
        <title>The genome sequence of Gaeumannomyces graminis var. tritici strain R3-111a-1.</title>
        <authorList>
            <consortium name="The Broad Institute Genome Sequencing Platform"/>
            <person name="Ma L.-J."/>
            <person name="Dead R."/>
            <person name="Young S."/>
            <person name="Zeng Q."/>
            <person name="Koehrsen M."/>
            <person name="Alvarado L."/>
            <person name="Berlin A."/>
            <person name="Chapman S.B."/>
            <person name="Chen Z."/>
            <person name="Freedman E."/>
            <person name="Gellesch M."/>
            <person name="Goldberg J."/>
            <person name="Griggs A."/>
            <person name="Gujja S."/>
            <person name="Heilman E.R."/>
            <person name="Heiman D."/>
            <person name="Hepburn T."/>
            <person name="Howarth C."/>
            <person name="Jen D."/>
            <person name="Larson L."/>
            <person name="Mehta T."/>
            <person name="Neiman D."/>
            <person name="Pearson M."/>
            <person name="Roberts A."/>
            <person name="Saif S."/>
            <person name="Shea T."/>
            <person name="Shenoy N."/>
            <person name="Sisk P."/>
            <person name="Stolte C."/>
            <person name="Sykes S."/>
            <person name="Walk T."/>
            <person name="White J."/>
            <person name="Yandava C."/>
            <person name="Haas B."/>
            <person name="Nusbaum C."/>
            <person name="Birren B."/>
        </authorList>
    </citation>
    <scope>NUCLEOTIDE SEQUENCE [LARGE SCALE GENOMIC DNA]</scope>
    <source>
        <strain evidence="3">R3-111a-1</strain>
    </source>
</reference>
<evidence type="ECO:0000313" key="3">
    <source>
        <dbReference type="Proteomes" id="UP000006039"/>
    </source>
</evidence>
<dbReference type="EMBL" id="GL385400">
    <property type="protein sequence ID" value="EJT71730.1"/>
    <property type="molecule type" value="Genomic_DNA"/>
</dbReference>
<accession>J3PBW2</accession>